<organism evidence="2 3">
    <name type="scientific">Candidatus Chisholmbacteria bacterium RIFCSPLOWO2_01_FULL_49_14</name>
    <dbReference type="NCBI Taxonomy" id="1797593"/>
    <lineage>
        <taxon>Bacteria</taxon>
        <taxon>Candidatus Chisholmiibacteriota</taxon>
    </lineage>
</organism>
<dbReference type="STRING" id="1797593.A3A65_04455"/>
<feature type="transmembrane region" description="Helical" evidence="1">
    <location>
        <begin position="501"/>
        <end position="522"/>
    </location>
</feature>
<keyword evidence="1" id="KW-0812">Transmembrane</keyword>
<feature type="transmembrane region" description="Helical" evidence="1">
    <location>
        <begin position="427"/>
        <end position="450"/>
    </location>
</feature>
<feature type="transmembrane region" description="Helical" evidence="1">
    <location>
        <begin position="395"/>
        <end position="415"/>
    </location>
</feature>
<reference evidence="2 3" key="1">
    <citation type="journal article" date="2016" name="Nat. Commun.">
        <title>Thousands of microbial genomes shed light on interconnected biogeochemical processes in an aquifer system.</title>
        <authorList>
            <person name="Anantharaman K."/>
            <person name="Brown C.T."/>
            <person name="Hug L.A."/>
            <person name="Sharon I."/>
            <person name="Castelle C.J."/>
            <person name="Probst A.J."/>
            <person name="Thomas B.C."/>
            <person name="Singh A."/>
            <person name="Wilkins M.J."/>
            <person name="Karaoz U."/>
            <person name="Brodie E.L."/>
            <person name="Williams K.H."/>
            <person name="Hubbard S.S."/>
            <person name="Banfield J.F."/>
        </authorList>
    </citation>
    <scope>NUCLEOTIDE SEQUENCE [LARGE SCALE GENOMIC DNA]</scope>
</reference>
<evidence type="ECO:0000313" key="3">
    <source>
        <dbReference type="Proteomes" id="UP000176723"/>
    </source>
</evidence>
<keyword evidence="1" id="KW-0472">Membrane</keyword>
<proteinExistence type="predicted"/>
<evidence type="ECO:0000256" key="1">
    <source>
        <dbReference type="SAM" id="Phobius"/>
    </source>
</evidence>
<feature type="transmembrane region" description="Helical" evidence="1">
    <location>
        <begin position="329"/>
        <end position="346"/>
    </location>
</feature>
<sequence>MQTNNKQQKSSAPFYFLLLFPIFIFFSPVWLKGRMPIPADTIVGMYHPFRDVVWNGLTAGVPFKNFLITDAVRQQYPWRQLAFDLLQRGELPLWNPYTHAGTPLLANIQTALFYPINFLYFFIPFNTVWTIQVIAQPVLLAIFMFLFLTEIGISKKASTLGSLALALSGFSIAWLEWNTTLHTLVWLPLGLYCVEKIMKKEELRWFVLLGFSVSCIVFAGFLQTAFYALFLLGCYAVLRVVTIGKGHDRKKILTGLTAVLAIVVVVTSIQWLPTLKLINRSARSFDQGNVLERDDWFLPWQNLVQFVAPDYFGNPATLNYWGIFNYTEFVGYIGIAPLILAFMGIVSPGKRLKQTQRFFLLVLAAALLFALPNPISRFPFMMNLPLVSSAQPSRLMMIIDLSLSVLVAIGAENIFTKLKEEKTKLILPALTASLGIIALMLFGMWIVALGFSPLRIHIPPEYLQIAKRNLILPTMLFTLTSLSIASLTIISKINIRIRGRLLSVIFLLLFLLTAGDLLRFAAKFTPFSVEQYLFPDTKVINFLKSDSGAWRYMTTDARILPPNFSVVYRLQTIEGYDPIYIGRYGTLIASAQKDEPVLEPTAFHRIIRPENIDSPMYDLLNVKYVLALTDLQDEKLEKVFQEGETRIYRNMQVFPRAFVIADYQQPQDDQRALDQALRLRKSDIEETAEILDYTENAVRIGVSSEVGGMLVVSDMYYPGWSATLDGKPLPVERVLYALRGTMIPPGYHEILYRYSEL</sequence>
<gene>
    <name evidence="2" type="ORF">A3A65_04455</name>
</gene>
<feature type="transmembrane region" description="Helical" evidence="1">
    <location>
        <begin position="252"/>
        <end position="272"/>
    </location>
</feature>
<dbReference type="PANTHER" id="PTHR38454">
    <property type="entry name" value="INTEGRAL MEMBRANE PROTEIN-RELATED"/>
    <property type="match status" value="1"/>
</dbReference>
<name>A0A1G1W3X3_9BACT</name>
<evidence type="ECO:0000313" key="2">
    <source>
        <dbReference type="EMBL" id="OGY22379.1"/>
    </source>
</evidence>
<dbReference type="PANTHER" id="PTHR38454:SF1">
    <property type="entry name" value="INTEGRAL MEMBRANE PROTEIN"/>
    <property type="match status" value="1"/>
</dbReference>
<protein>
    <recommendedName>
        <fullName evidence="4">YfhO family protein</fullName>
    </recommendedName>
</protein>
<feature type="transmembrane region" description="Helical" evidence="1">
    <location>
        <begin position="12"/>
        <end position="31"/>
    </location>
</feature>
<accession>A0A1G1W3X3</accession>
<feature type="transmembrane region" description="Helical" evidence="1">
    <location>
        <begin position="129"/>
        <end position="148"/>
    </location>
</feature>
<comment type="caution">
    <text evidence="2">The sequence shown here is derived from an EMBL/GenBank/DDBJ whole genome shotgun (WGS) entry which is preliminary data.</text>
</comment>
<feature type="transmembrane region" description="Helical" evidence="1">
    <location>
        <begin position="358"/>
        <end position="375"/>
    </location>
</feature>
<feature type="transmembrane region" description="Helical" evidence="1">
    <location>
        <begin position="470"/>
        <end position="489"/>
    </location>
</feature>
<keyword evidence="1" id="KW-1133">Transmembrane helix</keyword>
<dbReference type="EMBL" id="MHCL01000003">
    <property type="protein sequence ID" value="OGY22379.1"/>
    <property type="molecule type" value="Genomic_DNA"/>
</dbReference>
<dbReference type="AlphaFoldDB" id="A0A1G1W3X3"/>
<dbReference type="InterPro" id="IPR018580">
    <property type="entry name" value="Uncharacterised_YfhO"/>
</dbReference>
<feature type="transmembrane region" description="Helical" evidence="1">
    <location>
        <begin position="104"/>
        <end position="123"/>
    </location>
</feature>
<feature type="transmembrane region" description="Helical" evidence="1">
    <location>
        <begin position="205"/>
        <end position="232"/>
    </location>
</feature>
<evidence type="ECO:0008006" key="4">
    <source>
        <dbReference type="Google" id="ProtNLM"/>
    </source>
</evidence>
<dbReference type="Proteomes" id="UP000176723">
    <property type="component" value="Unassembled WGS sequence"/>
</dbReference>